<reference evidence="3" key="1">
    <citation type="journal article" date="2021" name="PeerJ">
        <title>Extensive microbial diversity within the chicken gut microbiome revealed by metagenomics and culture.</title>
        <authorList>
            <person name="Gilroy R."/>
            <person name="Ravi A."/>
            <person name="Getino M."/>
            <person name="Pursley I."/>
            <person name="Horton D.L."/>
            <person name="Alikhan N.F."/>
            <person name="Baker D."/>
            <person name="Gharbi K."/>
            <person name="Hall N."/>
            <person name="Watson M."/>
            <person name="Adriaenssens E.M."/>
            <person name="Foster-Nyarko E."/>
            <person name="Jarju S."/>
            <person name="Secka A."/>
            <person name="Antonio M."/>
            <person name="Oren A."/>
            <person name="Chaudhuri R.R."/>
            <person name="La Ragione R."/>
            <person name="Hildebrand F."/>
            <person name="Pallen M.J."/>
        </authorList>
    </citation>
    <scope>NUCLEOTIDE SEQUENCE</scope>
    <source>
        <strain evidence="3">ChiHjej11B10-19426</strain>
    </source>
</reference>
<protein>
    <submittedName>
        <fullName evidence="3">Endonuclease/exonuclease/phosphatase family protein</fullName>
    </submittedName>
</protein>
<organism evidence="3 4">
    <name type="scientific">Candidatus Tidjanibacter faecipullorum</name>
    <dbReference type="NCBI Taxonomy" id="2838766"/>
    <lineage>
        <taxon>Bacteria</taxon>
        <taxon>Pseudomonadati</taxon>
        <taxon>Bacteroidota</taxon>
        <taxon>Bacteroidia</taxon>
        <taxon>Bacteroidales</taxon>
        <taxon>Rikenellaceae</taxon>
        <taxon>Tidjanibacter</taxon>
    </lineage>
</organism>
<dbReference type="Gene3D" id="3.60.10.10">
    <property type="entry name" value="Endonuclease/exonuclease/phosphatase"/>
    <property type="match status" value="1"/>
</dbReference>
<keyword evidence="3" id="KW-0378">Hydrolase</keyword>
<evidence type="ECO:0000313" key="4">
    <source>
        <dbReference type="Proteomes" id="UP000824014"/>
    </source>
</evidence>
<gene>
    <name evidence="3" type="ORF">H9816_06855</name>
</gene>
<keyword evidence="1" id="KW-0732">Signal</keyword>
<accession>A0A9D2DEQ3</accession>
<evidence type="ECO:0000313" key="3">
    <source>
        <dbReference type="EMBL" id="HIZ15611.1"/>
    </source>
</evidence>
<dbReference type="InterPro" id="IPR036691">
    <property type="entry name" value="Endo/exonu/phosph_ase_sf"/>
</dbReference>
<dbReference type="GO" id="GO:0004519">
    <property type="term" value="F:endonuclease activity"/>
    <property type="evidence" value="ECO:0007669"/>
    <property type="project" value="UniProtKB-KW"/>
</dbReference>
<keyword evidence="3" id="KW-0255">Endonuclease</keyword>
<dbReference type="EMBL" id="DXCC01000023">
    <property type="protein sequence ID" value="HIZ15611.1"/>
    <property type="molecule type" value="Genomic_DNA"/>
</dbReference>
<reference evidence="3" key="2">
    <citation type="submission" date="2021-04" db="EMBL/GenBank/DDBJ databases">
        <authorList>
            <person name="Gilroy R."/>
        </authorList>
    </citation>
    <scope>NUCLEOTIDE SEQUENCE</scope>
    <source>
        <strain evidence="3">ChiHjej11B10-19426</strain>
    </source>
</reference>
<evidence type="ECO:0000256" key="1">
    <source>
        <dbReference type="SAM" id="SignalP"/>
    </source>
</evidence>
<keyword evidence="3" id="KW-0540">Nuclease</keyword>
<dbReference type="InterPro" id="IPR005135">
    <property type="entry name" value="Endo/exonuclease/phosphatase"/>
</dbReference>
<dbReference type="SUPFAM" id="SSF56219">
    <property type="entry name" value="DNase I-like"/>
    <property type="match status" value="1"/>
</dbReference>
<feature type="signal peptide" evidence="1">
    <location>
        <begin position="1"/>
        <end position="22"/>
    </location>
</feature>
<feature type="chain" id="PRO_5039412559" evidence="1">
    <location>
        <begin position="23"/>
        <end position="330"/>
    </location>
</feature>
<feature type="domain" description="Endonuclease/exonuclease/phosphatase" evidence="2">
    <location>
        <begin position="28"/>
        <end position="316"/>
    </location>
</feature>
<proteinExistence type="predicted"/>
<evidence type="ECO:0000259" key="2">
    <source>
        <dbReference type="Pfam" id="PF19580"/>
    </source>
</evidence>
<dbReference type="Proteomes" id="UP000824014">
    <property type="component" value="Unassembled WGS sequence"/>
</dbReference>
<name>A0A9D2DEQ3_9BACT</name>
<dbReference type="AlphaFoldDB" id="A0A9D2DEQ3"/>
<dbReference type="PANTHER" id="PTHR42834:SF1">
    <property type="entry name" value="ENDONUCLEASE_EXONUCLEASE_PHOSPHATASE FAMILY PROTEIN (AFU_ORTHOLOGUE AFUA_3G09210)"/>
    <property type="match status" value="1"/>
</dbReference>
<dbReference type="Pfam" id="PF19580">
    <property type="entry name" value="Exo_endo_phos_3"/>
    <property type="match status" value="1"/>
</dbReference>
<sequence>MPHPFRLLLLLGLLTLPAAAQAQYRRVSVGFYNTENLFDTVPSPFYDDREFTPDGEKRWNTERYRCKLTRIARVIDDAGFDLIALAEVENEAVVRDLVATLGDDYCYLHRTSSDSRGIDLALLYKGDKFFPAEVRLLPSGFGREWFYVRGSLIGEEVALLVAHLPSKYNSRERRARAAERLLRTADSLLQAGHNRLIVLGDFNGQLDEPPLRSLFSPRSDGSLAAGQLSDALHSTATRQGTYCWDGRWVAYDHILVSQALLSGDGLRMRRGGIFIRDYLLENPLPGQRNLPRRTFRGSRYLGGYSDHLPVFIVLERQFAHSCENPYIRNP</sequence>
<comment type="caution">
    <text evidence="3">The sequence shown here is derived from an EMBL/GenBank/DDBJ whole genome shotgun (WGS) entry which is preliminary data.</text>
</comment>
<dbReference type="PANTHER" id="PTHR42834">
    <property type="entry name" value="ENDONUCLEASE/EXONUCLEASE/PHOSPHATASE FAMILY PROTEIN (AFU_ORTHOLOGUE AFUA_3G09210)"/>
    <property type="match status" value="1"/>
</dbReference>